<gene>
    <name evidence="1" type="ORF">DW663_02290</name>
</gene>
<proteinExistence type="predicted"/>
<protein>
    <submittedName>
        <fullName evidence="1">DUF4259 domain-containing protein</fullName>
    </submittedName>
</protein>
<reference evidence="1 2" key="1">
    <citation type="submission" date="2018-08" db="EMBL/GenBank/DDBJ databases">
        <title>A genome reference for cultivated species of the human gut microbiota.</title>
        <authorList>
            <person name="Zou Y."/>
            <person name="Xue W."/>
            <person name="Luo G."/>
        </authorList>
    </citation>
    <scope>NUCLEOTIDE SEQUENCE [LARGE SCALE GENOMIC DNA]</scope>
    <source>
        <strain evidence="1 2">AM25-1</strain>
    </source>
</reference>
<dbReference type="AlphaFoldDB" id="A0A414Q0K1"/>
<comment type="caution">
    <text evidence="1">The sequence shown here is derived from an EMBL/GenBank/DDBJ whole genome shotgun (WGS) entry which is preliminary data.</text>
</comment>
<evidence type="ECO:0000313" key="2">
    <source>
        <dbReference type="Proteomes" id="UP000284676"/>
    </source>
</evidence>
<accession>A0A414Q0K1</accession>
<dbReference type="EMBL" id="QRHL01000002">
    <property type="protein sequence ID" value="RHF74316.1"/>
    <property type="molecule type" value="Genomic_DNA"/>
</dbReference>
<dbReference type="Pfam" id="PF14078">
    <property type="entry name" value="DUF4259"/>
    <property type="match status" value="1"/>
</dbReference>
<organism evidence="1 2">
    <name type="scientific">Fusobacterium mortiferum</name>
    <dbReference type="NCBI Taxonomy" id="850"/>
    <lineage>
        <taxon>Bacteria</taxon>
        <taxon>Fusobacteriati</taxon>
        <taxon>Fusobacteriota</taxon>
        <taxon>Fusobacteriia</taxon>
        <taxon>Fusobacteriales</taxon>
        <taxon>Fusobacteriaceae</taxon>
        <taxon>Fusobacterium</taxon>
    </lineage>
</organism>
<sequence>MGAWGIKALESDEGLDVVDVLREYLEGFKNKRVITLKEIINLMIEQGMLGETLEEIEFLYDNTAIAISELYFDFKENGKLDYDDEEEDETTFSKLEKFSSDKKSLKYLIDYLTNIYNKVPDEDGEREIVDLWYDNGQNPSYEEWYNHLKSLIEKLKVEYGN</sequence>
<dbReference type="Proteomes" id="UP000284676">
    <property type="component" value="Unassembled WGS sequence"/>
</dbReference>
<evidence type="ECO:0000313" key="1">
    <source>
        <dbReference type="EMBL" id="RHF74316.1"/>
    </source>
</evidence>
<dbReference type="RefSeq" id="WP_117709310.1">
    <property type="nucleotide sequence ID" value="NZ_CAEUHP010000001.1"/>
</dbReference>
<name>A0A414Q0K1_FUSMR</name>
<dbReference type="InterPro" id="IPR025355">
    <property type="entry name" value="DUF4259"/>
</dbReference>